<dbReference type="GO" id="GO:0016301">
    <property type="term" value="F:kinase activity"/>
    <property type="evidence" value="ECO:0007669"/>
    <property type="project" value="UniProtKB-KW"/>
</dbReference>
<dbReference type="EMBL" id="SSTD01014757">
    <property type="protein sequence ID" value="TYK04104.1"/>
    <property type="molecule type" value="Genomic_DNA"/>
</dbReference>
<organism evidence="2 3">
    <name type="scientific">Cucumis melo var. makuwa</name>
    <name type="common">Oriental melon</name>
    <dbReference type="NCBI Taxonomy" id="1194695"/>
    <lineage>
        <taxon>Eukaryota</taxon>
        <taxon>Viridiplantae</taxon>
        <taxon>Streptophyta</taxon>
        <taxon>Embryophyta</taxon>
        <taxon>Tracheophyta</taxon>
        <taxon>Spermatophyta</taxon>
        <taxon>Magnoliopsida</taxon>
        <taxon>eudicotyledons</taxon>
        <taxon>Gunneridae</taxon>
        <taxon>Pentapetalae</taxon>
        <taxon>rosids</taxon>
        <taxon>fabids</taxon>
        <taxon>Cucurbitales</taxon>
        <taxon>Cucurbitaceae</taxon>
        <taxon>Benincaseae</taxon>
        <taxon>Cucumis</taxon>
    </lineage>
</organism>
<sequence>MYVTQSKKIKLWHKKLRHASLSSIDKAIKNEAVIGIPNIDSNNKFFCGDYEFSRFTKVRFLREKSDIAKVCISLCLSLQREQGKNIVRIRSDHGKRLRMKNWIISVKQKTLYRRTNDADDLPSKPSVALELDVADVPTVDTSVNSYDDNSKSTQKEVMVYHVLNKALYGLKQSPRAWYERLTIYLGHKGYSRGGADKTLFVNKSDKELIVAQIYVDDIIFRGFPRELIKNFIDIMQSEFEMSMIGELSSFLGLQIKQKKEDIFIT</sequence>
<accession>A0A5D3BYP0</accession>
<protein>
    <submittedName>
        <fullName evidence="2">Cysteine-rich RLK (RECEPTOR-like protein kinase) 8</fullName>
    </submittedName>
</protein>
<feature type="domain" description="Reverse transcriptase Ty1/copia-type" evidence="1">
    <location>
        <begin position="159"/>
        <end position="262"/>
    </location>
</feature>
<dbReference type="Pfam" id="PF07727">
    <property type="entry name" value="RVT_2"/>
    <property type="match status" value="1"/>
</dbReference>
<gene>
    <name evidence="2" type="ORF">E5676_scaffold2119G00420</name>
</gene>
<keyword evidence="2" id="KW-0808">Transferase</keyword>
<keyword evidence="2" id="KW-0418">Kinase</keyword>
<proteinExistence type="predicted"/>
<comment type="caution">
    <text evidence="2">The sequence shown here is derived from an EMBL/GenBank/DDBJ whole genome shotgun (WGS) entry which is preliminary data.</text>
</comment>
<name>A0A5D3BYP0_CUCMM</name>
<dbReference type="Proteomes" id="UP000321947">
    <property type="component" value="Unassembled WGS sequence"/>
</dbReference>
<evidence type="ECO:0000313" key="2">
    <source>
        <dbReference type="EMBL" id="TYK04104.1"/>
    </source>
</evidence>
<evidence type="ECO:0000259" key="1">
    <source>
        <dbReference type="Pfam" id="PF07727"/>
    </source>
</evidence>
<keyword evidence="2" id="KW-0675">Receptor</keyword>
<dbReference type="InterPro" id="IPR013103">
    <property type="entry name" value="RVT_2"/>
</dbReference>
<evidence type="ECO:0000313" key="3">
    <source>
        <dbReference type="Proteomes" id="UP000321947"/>
    </source>
</evidence>
<dbReference type="AlphaFoldDB" id="A0A5D3BYP0"/>
<reference evidence="2 3" key="1">
    <citation type="submission" date="2019-08" db="EMBL/GenBank/DDBJ databases">
        <title>Draft genome sequences of two oriental melons (Cucumis melo L. var makuwa).</title>
        <authorList>
            <person name="Kwon S.-Y."/>
        </authorList>
    </citation>
    <scope>NUCLEOTIDE SEQUENCE [LARGE SCALE GENOMIC DNA]</scope>
    <source>
        <strain evidence="3">cv. Chang Bougi</strain>
        <tissue evidence="2">Leaf</tissue>
    </source>
</reference>